<organism evidence="1">
    <name type="scientific">marine sediment metagenome</name>
    <dbReference type="NCBI Taxonomy" id="412755"/>
    <lineage>
        <taxon>unclassified sequences</taxon>
        <taxon>metagenomes</taxon>
        <taxon>ecological metagenomes</taxon>
    </lineage>
</organism>
<gene>
    <name evidence="1" type="ORF">LCGC14_2830220</name>
</gene>
<comment type="caution">
    <text evidence="1">The sequence shown here is derived from an EMBL/GenBank/DDBJ whole genome shotgun (WGS) entry which is preliminary data.</text>
</comment>
<reference evidence="1" key="1">
    <citation type="journal article" date="2015" name="Nature">
        <title>Complex archaea that bridge the gap between prokaryotes and eukaryotes.</title>
        <authorList>
            <person name="Spang A."/>
            <person name="Saw J.H."/>
            <person name="Jorgensen S.L."/>
            <person name="Zaremba-Niedzwiedzka K."/>
            <person name="Martijn J."/>
            <person name="Lind A.E."/>
            <person name="van Eijk R."/>
            <person name="Schleper C."/>
            <person name="Guy L."/>
            <person name="Ettema T.J."/>
        </authorList>
    </citation>
    <scope>NUCLEOTIDE SEQUENCE</scope>
</reference>
<dbReference type="EMBL" id="LAZR01053878">
    <property type="protein sequence ID" value="KKK79763.1"/>
    <property type="molecule type" value="Genomic_DNA"/>
</dbReference>
<proteinExistence type="predicted"/>
<evidence type="ECO:0000313" key="1">
    <source>
        <dbReference type="EMBL" id="KKK79763.1"/>
    </source>
</evidence>
<accession>A0A0F8YEA2</accession>
<dbReference type="AlphaFoldDB" id="A0A0F8YEA2"/>
<name>A0A0F8YEA2_9ZZZZ</name>
<sequence>MAYKGENVKIRRKQGGDALEFASGAEVDFLTGALTKFGGTAVDLAAAVEGVAAGYKIAR</sequence>
<feature type="non-terminal residue" evidence="1">
    <location>
        <position position="59"/>
    </location>
</feature>
<protein>
    <submittedName>
        <fullName evidence="1">Uncharacterized protein</fullName>
    </submittedName>
</protein>